<protein>
    <submittedName>
        <fullName evidence="1">Uncharacterized protein</fullName>
    </submittedName>
</protein>
<name>A0A4Q1ULD5_9HYPH</name>
<reference evidence="1 2" key="1">
    <citation type="submission" date="2017-03" db="EMBL/GenBank/DDBJ databases">
        <authorList>
            <person name="Safronova V.I."/>
            <person name="Sazanova A.L."/>
            <person name="Chirak E.R."/>
        </authorList>
    </citation>
    <scope>NUCLEOTIDE SEQUENCE [LARGE SCALE GENOMIC DNA]</scope>
    <source>
        <strain evidence="1 2">Opo-242</strain>
    </source>
</reference>
<sequence>MVGGALRARAAGFAPPSIMSTHKPLCNSPTQFQLNEARPVRLEDSLSEVRHFQTLAHLSIKSLLGSWGAI</sequence>
<organism evidence="1 2">
    <name type="scientific">Mesorhizobium erdmanii</name>
    <dbReference type="NCBI Taxonomy" id="1777866"/>
    <lineage>
        <taxon>Bacteria</taxon>
        <taxon>Pseudomonadati</taxon>
        <taxon>Pseudomonadota</taxon>
        <taxon>Alphaproteobacteria</taxon>
        <taxon>Hyphomicrobiales</taxon>
        <taxon>Phyllobacteriaceae</taxon>
        <taxon>Mesorhizobium</taxon>
    </lineage>
</organism>
<proteinExistence type="predicted"/>
<dbReference type="Proteomes" id="UP000290444">
    <property type="component" value="Unassembled WGS sequence"/>
</dbReference>
<comment type="caution">
    <text evidence="1">The sequence shown here is derived from an EMBL/GenBank/DDBJ whole genome shotgun (WGS) entry which is preliminary data.</text>
</comment>
<evidence type="ECO:0000313" key="1">
    <source>
        <dbReference type="EMBL" id="RXT34348.1"/>
    </source>
</evidence>
<evidence type="ECO:0000313" key="2">
    <source>
        <dbReference type="Proteomes" id="UP000290444"/>
    </source>
</evidence>
<dbReference type="EMBL" id="MZXX01000047">
    <property type="protein sequence ID" value="RXT34348.1"/>
    <property type="molecule type" value="Genomic_DNA"/>
</dbReference>
<accession>A0A4Q1ULD5</accession>
<dbReference type="AlphaFoldDB" id="A0A4Q1ULD5"/>
<gene>
    <name evidence="1" type="ORF">B5V01_35685</name>
</gene>